<evidence type="ECO:0000313" key="3">
    <source>
        <dbReference type="Proteomes" id="UP000346198"/>
    </source>
</evidence>
<sequence length="712" mass="74654">MKRLKIKFMLLVMAVLSGLSMSVQAWDIGLTADTANTPAPGFGNIGFTLDDPFAYDSDTPMSPMPDITSRVLEVMYSWAKEGDAILSYILTDGVFTVASGGETINLDFYGRELTPIRDDDFDVVLYNGDYSTPVATLTGLGIDDGTFYTRGSFTLAEGTQFDRIQITGHNSDPATPTVNNFTLAEIRMNTRFAPPLVFLPADGIVLNLAYPETLSSGTVDVTFSPSSIGGNVQITAVDVIRQTHPGAFRVSGFSSPMVLSGSTPSTVVLADVEFDLSVAGLSHGQTSTGLFEVVWNEIGGATYTNTQPASATYSAPPASLILPGSLAMSLDDPATSVSSNLTVSFTADTIAPANVEITAVLFADASHAGFSCSSVPLTLTDAVPSNTLAIAFDNASDSLPAKETATATAQVIWNETGKVDSQTNAVSVSVFRQPVAANVTVDKITTPVDTDVLTNNVVAAVNWGEVGIDGAGLAVPVTVNGVDFAVEPVLTTSSKALDVTYGAAAIGQLQITGTGVKGYNKFDASVPDVGGNINTLFSSMAVSANDDYNLSFTDLQEGEAYYLQLFFSGGTQGRAVDIFQAGNPTAIASWSNVADVQTIITLSWVANATGTESFSLPTAVSGDACFNGFAFTTEADVIVTPPYIELGGGSGENFSMSSSNMTPLATYILQSTTDMAYNNWLDIATTTGVSEVNWDSVIVPTNNAEFFRVISE</sequence>
<keyword evidence="1" id="KW-0732">Signal</keyword>
<feature type="signal peptide" evidence="1">
    <location>
        <begin position="1"/>
        <end position="25"/>
    </location>
</feature>
<dbReference type="RefSeq" id="WP_136060530.1">
    <property type="nucleotide sequence ID" value="NZ_CAAHFH010000001.1"/>
</dbReference>
<evidence type="ECO:0000313" key="2">
    <source>
        <dbReference type="EMBL" id="VGO19104.1"/>
    </source>
</evidence>
<protein>
    <submittedName>
        <fullName evidence="2">Uncharacterized protein</fullName>
    </submittedName>
</protein>
<reference evidence="2 3" key="1">
    <citation type="submission" date="2019-04" db="EMBL/GenBank/DDBJ databases">
        <authorList>
            <person name="Van Vliet M D."/>
        </authorList>
    </citation>
    <scope>NUCLEOTIDE SEQUENCE [LARGE SCALE GENOMIC DNA]</scope>
    <source>
        <strain evidence="2 3">F21</strain>
    </source>
</reference>
<evidence type="ECO:0000256" key="1">
    <source>
        <dbReference type="SAM" id="SignalP"/>
    </source>
</evidence>
<proteinExistence type="predicted"/>
<gene>
    <name evidence="2" type="ORF">SCARR_01160</name>
</gene>
<accession>A0A6C2UIF3</accession>
<dbReference type="EMBL" id="CAAHFH010000001">
    <property type="protein sequence ID" value="VGO19104.1"/>
    <property type="molecule type" value="Genomic_DNA"/>
</dbReference>
<feature type="chain" id="PRO_5025603178" evidence="1">
    <location>
        <begin position="26"/>
        <end position="712"/>
    </location>
</feature>
<organism evidence="2 3">
    <name type="scientific">Pontiella sulfatireligans</name>
    <dbReference type="NCBI Taxonomy" id="2750658"/>
    <lineage>
        <taxon>Bacteria</taxon>
        <taxon>Pseudomonadati</taxon>
        <taxon>Kiritimatiellota</taxon>
        <taxon>Kiritimatiellia</taxon>
        <taxon>Kiritimatiellales</taxon>
        <taxon>Pontiellaceae</taxon>
        <taxon>Pontiella</taxon>
    </lineage>
</organism>
<dbReference type="AlphaFoldDB" id="A0A6C2UIF3"/>
<keyword evidence="3" id="KW-1185">Reference proteome</keyword>
<name>A0A6C2UIF3_9BACT</name>
<dbReference type="Proteomes" id="UP000346198">
    <property type="component" value="Unassembled WGS sequence"/>
</dbReference>